<protein>
    <submittedName>
        <fullName evidence="1">Uncharacterized protein</fullName>
    </submittedName>
</protein>
<evidence type="ECO:0000313" key="1">
    <source>
        <dbReference type="EMBL" id="KXZ60821.1"/>
    </source>
</evidence>
<dbReference type="AlphaFoldDB" id="A0A150HFG4"/>
<accession>A0A150HFG4</accession>
<dbReference type="PATRIC" id="fig|36807.3.peg.1101"/>
<gene>
    <name evidence="1" type="ORF">Mlaev_01072</name>
</gene>
<organism evidence="1 2">
    <name type="scientific">Microbacterium laevaniformans</name>
    <dbReference type="NCBI Taxonomy" id="36807"/>
    <lineage>
        <taxon>Bacteria</taxon>
        <taxon>Bacillati</taxon>
        <taxon>Actinomycetota</taxon>
        <taxon>Actinomycetes</taxon>
        <taxon>Micrococcales</taxon>
        <taxon>Microbacteriaceae</taxon>
        <taxon>Microbacterium</taxon>
    </lineage>
</organism>
<comment type="caution">
    <text evidence="1">The sequence shown here is derived from an EMBL/GenBank/DDBJ whole genome shotgun (WGS) entry which is preliminary data.</text>
</comment>
<evidence type="ECO:0000313" key="2">
    <source>
        <dbReference type="Proteomes" id="UP000075357"/>
    </source>
</evidence>
<keyword evidence="2" id="KW-1185">Reference proteome</keyword>
<dbReference type="STRING" id="36807.Mlaev_01072"/>
<reference evidence="1 2" key="1">
    <citation type="submission" date="2016-01" db="EMBL/GenBank/DDBJ databases">
        <title>Draft genome sequences of Microbacterium laevaniformans LCDC 91-0039 and the type strain of Microbacterium hominis LCDC 84-209.</title>
        <authorList>
            <person name="Bernier A.-M."/>
            <person name="Bernard K."/>
        </authorList>
    </citation>
    <scope>NUCLEOTIDE SEQUENCE [LARGE SCALE GENOMIC DNA]</scope>
    <source>
        <strain evidence="1 2">LCDC 91-0039</strain>
    </source>
</reference>
<dbReference type="Proteomes" id="UP000075357">
    <property type="component" value="Unassembled WGS sequence"/>
</dbReference>
<sequence length="113" mass="11347">MSSSVTEFAQISTPIPDGYTRALVSVTAAAGLKSSQTTGWATVLVSAGIKGTARNTMRNSIPAGLYGSVATAASAVLTDLTPGSSIAVSAFASFPEAYTVPSVSVSGSILFLR</sequence>
<dbReference type="RefSeq" id="WP_157557017.1">
    <property type="nucleotide sequence ID" value="NZ_LRAD01000026.1"/>
</dbReference>
<dbReference type="EMBL" id="LRAD01000026">
    <property type="protein sequence ID" value="KXZ60821.1"/>
    <property type="molecule type" value="Genomic_DNA"/>
</dbReference>
<name>A0A150HFG4_9MICO</name>
<proteinExistence type="predicted"/>